<dbReference type="PRINTS" id="PR00413">
    <property type="entry name" value="HADHALOGNASE"/>
</dbReference>
<keyword evidence="1" id="KW-0378">Hydrolase</keyword>
<gene>
    <name evidence="1" type="ORF">K5V21_01805</name>
</gene>
<comment type="caution">
    <text evidence="1">The sequence shown here is derived from an EMBL/GenBank/DDBJ whole genome shotgun (WGS) entry which is preliminary data.</text>
</comment>
<dbReference type="SFLD" id="SFLDS00003">
    <property type="entry name" value="Haloacid_Dehalogenase"/>
    <property type="match status" value="1"/>
</dbReference>
<keyword evidence="2" id="KW-1185">Reference proteome</keyword>
<dbReference type="InterPro" id="IPR036412">
    <property type="entry name" value="HAD-like_sf"/>
</dbReference>
<organism evidence="1 2">
    <name type="scientific">Clostridium sardiniense</name>
    <name type="common">Clostridium absonum</name>
    <dbReference type="NCBI Taxonomy" id="29369"/>
    <lineage>
        <taxon>Bacteria</taxon>
        <taxon>Bacillati</taxon>
        <taxon>Bacillota</taxon>
        <taxon>Clostridia</taxon>
        <taxon>Eubacteriales</taxon>
        <taxon>Clostridiaceae</taxon>
        <taxon>Clostridium</taxon>
    </lineage>
</organism>
<dbReference type="RefSeq" id="WP_221858624.1">
    <property type="nucleotide sequence ID" value="NZ_JAIKTU010000001.1"/>
</dbReference>
<evidence type="ECO:0000313" key="2">
    <source>
        <dbReference type="Proteomes" id="UP001299068"/>
    </source>
</evidence>
<evidence type="ECO:0000313" key="1">
    <source>
        <dbReference type="EMBL" id="MBY0754182.1"/>
    </source>
</evidence>
<reference evidence="1 2" key="1">
    <citation type="journal article" date="2021" name="Cell Host Microbe">
        <title>in vivo commensal control of Clostridioides difficile virulence.</title>
        <authorList>
            <person name="Girinathan B.P."/>
            <person name="Dibenedetto N."/>
            <person name="Worley J.N."/>
            <person name="Peltier J."/>
            <person name="Arrieta-Ortiz M.L."/>
            <person name="Rupa Christinal Immanuel S."/>
            <person name="Lavin R."/>
            <person name="Delaney M.L."/>
            <person name="Cummins C."/>
            <person name="Hoffmann M."/>
            <person name="Luo Y."/>
            <person name="Gonzalez-Escalona N."/>
            <person name="Allard M."/>
            <person name="Onderdonk A.B."/>
            <person name="Gerber G.K."/>
            <person name="Sonenshein A.L."/>
            <person name="Baliga N."/>
            <person name="Dupuy B."/>
            <person name="Bry L."/>
        </authorList>
    </citation>
    <scope>NUCLEOTIDE SEQUENCE [LARGE SCALE GENOMIC DNA]</scope>
    <source>
        <strain evidence="1 2">DSM 599</strain>
    </source>
</reference>
<dbReference type="GO" id="GO:0016787">
    <property type="term" value="F:hydrolase activity"/>
    <property type="evidence" value="ECO:0007669"/>
    <property type="project" value="UniProtKB-KW"/>
</dbReference>
<accession>A0ABS7KU47</accession>
<sequence>MRYSHVVFDIDGTLIDSESAVLKSLQRVVLEEKGIRKKLDELRFSLGIPGKNTLEKLDIEDLKGVEEKWNNYLSDYADEIVLFVQVREIVQALKSNGIKLGIITSKTKKEYEDDFLKFGLHPYFDVVVCADDTKKHKPNGDPMEKYLEIANVKRSNVIYIGDSIYDMQCAKNAGVDSALALWGANDSECIEATYKLKEPKEILDVLI</sequence>
<dbReference type="Gene3D" id="1.10.150.240">
    <property type="entry name" value="Putative phosphatase, domain 2"/>
    <property type="match status" value="1"/>
</dbReference>
<dbReference type="InterPro" id="IPR023198">
    <property type="entry name" value="PGP-like_dom2"/>
</dbReference>
<dbReference type="Gene3D" id="3.40.50.1000">
    <property type="entry name" value="HAD superfamily/HAD-like"/>
    <property type="match status" value="1"/>
</dbReference>
<dbReference type="Pfam" id="PF13419">
    <property type="entry name" value="HAD_2"/>
    <property type="match status" value="1"/>
</dbReference>
<protein>
    <submittedName>
        <fullName evidence="1">HAD family hydrolase</fullName>
    </submittedName>
</protein>
<dbReference type="InterPro" id="IPR041492">
    <property type="entry name" value="HAD_2"/>
</dbReference>
<dbReference type="InterPro" id="IPR006439">
    <property type="entry name" value="HAD-SF_hydro_IA"/>
</dbReference>
<dbReference type="SUPFAM" id="SSF56784">
    <property type="entry name" value="HAD-like"/>
    <property type="match status" value="1"/>
</dbReference>
<dbReference type="NCBIfam" id="TIGR01549">
    <property type="entry name" value="HAD-SF-IA-v1"/>
    <property type="match status" value="1"/>
</dbReference>
<dbReference type="InterPro" id="IPR050155">
    <property type="entry name" value="HAD-like_hydrolase_sf"/>
</dbReference>
<dbReference type="SFLD" id="SFLDG01135">
    <property type="entry name" value="C1.5.6:_HAD__Beta-PGM__Phospha"/>
    <property type="match status" value="1"/>
</dbReference>
<name>A0ABS7KU47_CLOSR</name>
<proteinExistence type="predicted"/>
<dbReference type="NCBIfam" id="TIGR01509">
    <property type="entry name" value="HAD-SF-IA-v3"/>
    <property type="match status" value="1"/>
</dbReference>
<dbReference type="EMBL" id="JAIKTU010000001">
    <property type="protein sequence ID" value="MBY0754182.1"/>
    <property type="molecule type" value="Genomic_DNA"/>
</dbReference>
<dbReference type="SFLD" id="SFLDG01129">
    <property type="entry name" value="C1.5:_HAD__Beta-PGM__Phosphata"/>
    <property type="match status" value="1"/>
</dbReference>
<dbReference type="Proteomes" id="UP001299068">
    <property type="component" value="Unassembled WGS sequence"/>
</dbReference>
<dbReference type="PANTHER" id="PTHR43434">
    <property type="entry name" value="PHOSPHOGLYCOLATE PHOSPHATASE"/>
    <property type="match status" value="1"/>
</dbReference>
<dbReference type="PANTHER" id="PTHR43434:SF26">
    <property type="entry name" value="PYROPHOSPHATASE PPAX"/>
    <property type="match status" value="1"/>
</dbReference>
<dbReference type="InterPro" id="IPR023214">
    <property type="entry name" value="HAD_sf"/>
</dbReference>